<dbReference type="EMBL" id="AP014648">
    <property type="protein sequence ID" value="BAQ16744.1"/>
    <property type="molecule type" value="Genomic_DNA"/>
</dbReference>
<dbReference type="InterPro" id="IPR005467">
    <property type="entry name" value="His_kinase_dom"/>
</dbReference>
<dbReference type="STRING" id="1384459.GL4_1286"/>
<dbReference type="Gene3D" id="2.60.40.2380">
    <property type="match status" value="1"/>
</dbReference>
<dbReference type="PANTHER" id="PTHR43047">
    <property type="entry name" value="TWO-COMPONENT HISTIDINE PROTEIN KINASE"/>
    <property type="match status" value="1"/>
</dbReference>
<evidence type="ECO:0000313" key="8">
    <source>
        <dbReference type="EMBL" id="BAQ16744.1"/>
    </source>
</evidence>
<sequence>MQLQRTDFHADLAPHVRYLIDGEHALSAEQALDLVSTDRFKQIETTIVDFGFTKARFWLWAEVENASDEAGTWKLLLSNPLSDALAVYVVPETGDGFGAPVEILSHTLDEPFAARELAYRNHVATFRLGAHERAGLLIAYASKAATQQILSVESPDYFFAQVDQEDMHNFLVLGLLLGMTLVSVIYLTALRSRAALYYGVYICAAALYLFQTDGYGFQFLWPKSPAWNSMAVIPIGALWAASGLQFARSFVDAPNNHPTLNTLFLGGLVASGLMFASSFWLFEASWFKFIALALAVYCTSLYVAAGVAAVRRGQAGGRFFLAGALIVVAPILVGLVSYALPGQFSQDMIGHGARYALGLEGTAFALAIFANLLGIRRERDEAMRREIVETKEKLAAVEALQEARQKHARAVQLAERRRDQLATTAHDIQQPLASLRMALRQMETLAGLDRDKIAGSLSYLDQLIDRNLKDTRPSTVDDGHGEMDDPHASFAAATQDKPAAEDFPVSVVLGNVARMFEAEAHEKGLGFRMVPSSLHVTADPIGLMRIVSNLVSNAVKYTDQGRILLGCRREQDRVRIEIRDTGPGMTQEEAGRLLKPYQKGETGGTGLGLAVVSRLAREQGFSFDVTSTPGRGSVFTVSVPRSGTQNAAT</sequence>
<dbReference type="Pfam" id="PF07695">
    <property type="entry name" value="7TMR-DISM_7TM"/>
    <property type="match status" value="1"/>
</dbReference>
<evidence type="ECO:0000256" key="2">
    <source>
        <dbReference type="ARBA" id="ARBA00012438"/>
    </source>
</evidence>
<dbReference type="SMART" id="SM00387">
    <property type="entry name" value="HATPase_c"/>
    <property type="match status" value="1"/>
</dbReference>
<dbReference type="InterPro" id="IPR003594">
    <property type="entry name" value="HATPase_dom"/>
</dbReference>
<feature type="transmembrane region" description="Helical" evidence="6">
    <location>
        <begin position="288"/>
        <end position="310"/>
    </location>
</feature>
<accession>A0A0A8K423</accession>
<dbReference type="GO" id="GO:0009927">
    <property type="term" value="F:histidine phosphotransfer kinase activity"/>
    <property type="evidence" value="ECO:0007669"/>
    <property type="project" value="TreeGrafter"/>
</dbReference>
<name>A0A0A8K423_9HYPH</name>
<dbReference type="Pfam" id="PF07696">
    <property type="entry name" value="7TMR-DISMED2"/>
    <property type="match status" value="1"/>
</dbReference>
<dbReference type="InterPro" id="IPR011623">
    <property type="entry name" value="7TMR_DISM_rcpt_extracell_dom1"/>
</dbReference>
<dbReference type="PROSITE" id="PS50109">
    <property type="entry name" value="HIS_KIN"/>
    <property type="match status" value="1"/>
</dbReference>
<dbReference type="InterPro" id="IPR011622">
    <property type="entry name" value="7TMR_DISM_rcpt_extracell_dom2"/>
</dbReference>
<organism evidence="8 9">
    <name type="scientific">Methyloceanibacter caenitepidi</name>
    <dbReference type="NCBI Taxonomy" id="1384459"/>
    <lineage>
        <taxon>Bacteria</taxon>
        <taxon>Pseudomonadati</taxon>
        <taxon>Pseudomonadota</taxon>
        <taxon>Alphaproteobacteria</taxon>
        <taxon>Hyphomicrobiales</taxon>
        <taxon>Hyphomicrobiaceae</taxon>
        <taxon>Methyloceanibacter</taxon>
    </lineage>
</organism>
<dbReference type="CDD" id="cd00082">
    <property type="entry name" value="HisKA"/>
    <property type="match status" value="1"/>
</dbReference>
<dbReference type="SUPFAM" id="SSF47384">
    <property type="entry name" value="Homodimeric domain of signal transducing histidine kinase"/>
    <property type="match status" value="1"/>
</dbReference>
<dbReference type="PANTHER" id="PTHR43047:SF9">
    <property type="entry name" value="HISTIDINE KINASE"/>
    <property type="match status" value="1"/>
</dbReference>
<feature type="transmembrane region" description="Helical" evidence="6">
    <location>
        <begin position="195"/>
        <end position="211"/>
    </location>
</feature>
<dbReference type="Gene3D" id="3.30.565.10">
    <property type="entry name" value="Histidine kinase-like ATPase, C-terminal domain"/>
    <property type="match status" value="1"/>
</dbReference>
<evidence type="ECO:0000313" key="9">
    <source>
        <dbReference type="Proteomes" id="UP000031643"/>
    </source>
</evidence>
<gene>
    <name evidence="8" type="ORF">GL4_1286</name>
</gene>
<keyword evidence="6" id="KW-0812">Transmembrane</keyword>
<evidence type="ECO:0000256" key="5">
    <source>
        <dbReference type="ARBA" id="ARBA00022777"/>
    </source>
</evidence>
<dbReference type="Pfam" id="PF02518">
    <property type="entry name" value="HATPase_c"/>
    <property type="match status" value="1"/>
</dbReference>
<dbReference type="PRINTS" id="PR00344">
    <property type="entry name" value="BCTRLSENSOR"/>
</dbReference>
<dbReference type="InterPro" id="IPR036097">
    <property type="entry name" value="HisK_dim/P_sf"/>
</dbReference>
<reference evidence="8 9" key="1">
    <citation type="submission" date="2014-09" db="EMBL/GenBank/DDBJ databases">
        <title>Genome sequencing of Methyloceanibacter caenitepidi Gela4.</title>
        <authorList>
            <person name="Takeuchi M."/>
            <person name="Susumu S."/>
            <person name="Kamagata Y."/>
            <person name="Oshima K."/>
            <person name="Hattori M."/>
            <person name="Iwasaki W."/>
        </authorList>
    </citation>
    <scope>NUCLEOTIDE SEQUENCE [LARGE SCALE GENOMIC DNA]</scope>
    <source>
        <strain evidence="8 9">Gela4</strain>
    </source>
</reference>
<feature type="transmembrane region" description="Helical" evidence="6">
    <location>
        <begin position="352"/>
        <end position="375"/>
    </location>
</feature>
<evidence type="ECO:0000256" key="4">
    <source>
        <dbReference type="ARBA" id="ARBA00022679"/>
    </source>
</evidence>
<keyword evidence="3" id="KW-0597">Phosphoprotein</keyword>
<keyword evidence="5" id="KW-0418">Kinase</keyword>
<dbReference type="HOGENOM" id="CLU_420816_0_0_5"/>
<dbReference type="EC" id="2.7.13.3" evidence="2"/>
<keyword evidence="9" id="KW-1185">Reference proteome</keyword>
<proteinExistence type="predicted"/>
<dbReference type="GO" id="GO:0005886">
    <property type="term" value="C:plasma membrane"/>
    <property type="evidence" value="ECO:0007669"/>
    <property type="project" value="TreeGrafter"/>
</dbReference>
<evidence type="ECO:0000256" key="6">
    <source>
        <dbReference type="SAM" id="Phobius"/>
    </source>
</evidence>
<dbReference type="SUPFAM" id="SSF55874">
    <property type="entry name" value="ATPase domain of HSP90 chaperone/DNA topoisomerase II/histidine kinase"/>
    <property type="match status" value="1"/>
</dbReference>
<feature type="transmembrane region" description="Helical" evidence="6">
    <location>
        <begin position="231"/>
        <end position="251"/>
    </location>
</feature>
<dbReference type="AlphaFoldDB" id="A0A0A8K423"/>
<evidence type="ECO:0000256" key="1">
    <source>
        <dbReference type="ARBA" id="ARBA00000085"/>
    </source>
</evidence>
<dbReference type="KEGG" id="mcg:GL4_1286"/>
<feature type="transmembrane region" description="Helical" evidence="6">
    <location>
        <begin position="319"/>
        <end position="340"/>
    </location>
</feature>
<keyword evidence="6" id="KW-0472">Membrane</keyword>
<dbReference type="InterPro" id="IPR004358">
    <property type="entry name" value="Sig_transdc_His_kin-like_C"/>
</dbReference>
<feature type="transmembrane region" description="Helical" evidence="6">
    <location>
        <begin position="170"/>
        <end position="188"/>
    </location>
</feature>
<feature type="transmembrane region" description="Helical" evidence="6">
    <location>
        <begin position="263"/>
        <end position="282"/>
    </location>
</feature>
<dbReference type="InterPro" id="IPR036890">
    <property type="entry name" value="HATPase_C_sf"/>
</dbReference>
<keyword evidence="6" id="KW-1133">Transmembrane helix</keyword>
<comment type="catalytic activity">
    <reaction evidence="1">
        <text>ATP + protein L-histidine = ADP + protein N-phospho-L-histidine.</text>
        <dbReference type="EC" id="2.7.13.3"/>
    </reaction>
</comment>
<dbReference type="Proteomes" id="UP000031643">
    <property type="component" value="Chromosome"/>
</dbReference>
<dbReference type="GO" id="GO:0000155">
    <property type="term" value="F:phosphorelay sensor kinase activity"/>
    <property type="evidence" value="ECO:0007669"/>
    <property type="project" value="InterPro"/>
</dbReference>
<evidence type="ECO:0000256" key="3">
    <source>
        <dbReference type="ARBA" id="ARBA00022553"/>
    </source>
</evidence>
<dbReference type="InterPro" id="IPR003661">
    <property type="entry name" value="HisK_dim/P_dom"/>
</dbReference>
<feature type="domain" description="Histidine kinase" evidence="7">
    <location>
        <begin position="423"/>
        <end position="643"/>
    </location>
</feature>
<keyword evidence="4" id="KW-0808">Transferase</keyword>
<protein>
    <recommendedName>
        <fullName evidence="2">histidine kinase</fullName>
        <ecNumber evidence="2">2.7.13.3</ecNumber>
    </recommendedName>
</protein>
<evidence type="ECO:0000259" key="7">
    <source>
        <dbReference type="PROSITE" id="PS50109"/>
    </source>
</evidence>